<proteinExistence type="predicted"/>
<reference evidence="1" key="1">
    <citation type="submission" date="2021-02" db="EMBL/GenBank/DDBJ databases">
        <title>Draft genome sequence of Microbispora sp. RL4-1S isolated from rice leaves in Thailand.</title>
        <authorList>
            <person name="Muangham S."/>
            <person name="Duangmal K."/>
        </authorList>
    </citation>
    <scope>NUCLEOTIDE SEQUENCE</scope>
    <source>
        <strain evidence="1">RL4-1S</strain>
    </source>
</reference>
<protein>
    <submittedName>
        <fullName evidence="1">Uncharacterized protein</fullName>
    </submittedName>
</protein>
<keyword evidence="2" id="KW-1185">Reference proteome</keyword>
<organism evidence="1 2">
    <name type="scientific">Microbispora oryzae</name>
    <dbReference type="NCBI Taxonomy" id="2806554"/>
    <lineage>
        <taxon>Bacteria</taxon>
        <taxon>Bacillati</taxon>
        <taxon>Actinomycetota</taxon>
        <taxon>Actinomycetes</taxon>
        <taxon>Streptosporangiales</taxon>
        <taxon>Streptosporangiaceae</taxon>
        <taxon>Microbispora</taxon>
    </lineage>
</organism>
<evidence type="ECO:0000313" key="1">
    <source>
        <dbReference type="EMBL" id="MBP2705782.1"/>
    </source>
</evidence>
<name>A0A940WKX5_9ACTN</name>
<dbReference type="Proteomes" id="UP000674234">
    <property type="component" value="Unassembled WGS sequence"/>
</dbReference>
<accession>A0A940WKX5</accession>
<dbReference type="EMBL" id="JAFCNB010000009">
    <property type="protein sequence ID" value="MBP2705782.1"/>
    <property type="molecule type" value="Genomic_DNA"/>
</dbReference>
<evidence type="ECO:0000313" key="2">
    <source>
        <dbReference type="Proteomes" id="UP000674234"/>
    </source>
</evidence>
<sequence length="87" mass="9963">MTATATERHSGDELAHPWPADRYEVRCDRDNPFAGSRDRYHFAKNAVDSAKALERAGLARRVLVVRLEDERVIYDRVGQVDLPPEAW</sequence>
<dbReference type="RefSeq" id="WP_210157052.1">
    <property type="nucleotide sequence ID" value="NZ_JAFCNB010000009.1"/>
</dbReference>
<gene>
    <name evidence="1" type="ORF">JOL79_18365</name>
</gene>
<comment type="caution">
    <text evidence="1">The sequence shown here is derived from an EMBL/GenBank/DDBJ whole genome shotgun (WGS) entry which is preliminary data.</text>
</comment>
<dbReference type="AlphaFoldDB" id="A0A940WKX5"/>